<gene>
    <name evidence="2" type="ORF">BINO364_LOCUS8030</name>
</gene>
<evidence type="ECO:0000313" key="2">
    <source>
        <dbReference type="EMBL" id="CAH0722006.1"/>
    </source>
</evidence>
<organism evidence="2 3">
    <name type="scientific">Brenthis ino</name>
    <name type="common">lesser marbled fritillary</name>
    <dbReference type="NCBI Taxonomy" id="405034"/>
    <lineage>
        <taxon>Eukaryota</taxon>
        <taxon>Metazoa</taxon>
        <taxon>Ecdysozoa</taxon>
        <taxon>Arthropoda</taxon>
        <taxon>Hexapoda</taxon>
        <taxon>Insecta</taxon>
        <taxon>Pterygota</taxon>
        <taxon>Neoptera</taxon>
        <taxon>Endopterygota</taxon>
        <taxon>Lepidoptera</taxon>
        <taxon>Glossata</taxon>
        <taxon>Ditrysia</taxon>
        <taxon>Papilionoidea</taxon>
        <taxon>Nymphalidae</taxon>
        <taxon>Heliconiinae</taxon>
        <taxon>Argynnini</taxon>
        <taxon>Brenthis</taxon>
    </lineage>
</organism>
<evidence type="ECO:0000313" key="3">
    <source>
        <dbReference type="Proteomes" id="UP000838878"/>
    </source>
</evidence>
<accession>A0A8J9YBU0</accession>
<protein>
    <submittedName>
        <fullName evidence="2">Uncharacterized protein</fullName>
    </submittedName>
</protein>
<sequence>MLLYLGIPRDEIPKLLAEDRRVAYSHGSIYIRFFTPEGLSDVPPEEEPKTVADCKPTDMETDKHTDRPHTAVSNTPTDVQTDKPSHTDTPPKPTQTDGTDERPTSPLPTDRQTPKLTDEPDGPTLTTNTHMDEVLSPQNTHPAGTPQDMEEC</sequence>
<name>A0A8J9YBU0_9NEOP</name>
<keyword evidence="3" id="KW-1185">Reference proteome</keyword>
<dbReference type="EMBL" id="OV170223">
    <property type="protein sequence ID" value="CAH0722006.1"/>
    <property type="molecule type" value="Genomic_DNA"/>
</dbReference>
<evidence type="ECO:0000256" key="1">
    <source>
        <dbReference type="SAM" id="MobiDB-lite"/>
    </source>
</evidence>
<feature type="region of interest" description="Disordered" evidence="1">
    <location>
        <begin position="36"/>
        <end position="152"/>
    </location>
</feature>
<dbReference type="OrthoDB" id="6931682at2759"/>
<feature type="non-terminal residue" evidence="2">
    <location>
        <position position="152"/>
    </location>
</feature>
<dbReference type="AlphaFoldDB" id="A0A8J9YBU0"/>
<dbReference type="Proteomes" id="UP000838878">
    <property type="component" value="Chromosome 3"/>
</dbReference>
<reference evidence="2" key="1">
    <citation type="submission" date="2021-12" db="EMBL/GenBank/DDBJ databases">
        <authorList>
            <person name="Martin H S."/>
        </authorList>
    </citation>
    <scope>NUCLEOTIDE SEQUENCE</scope>
</reference>
<proteinExistence type="predicted"/>
<feature type="compositionally biased region" description="Basic and acidic residues" evidence="1">
    <location>
        <begin position="46"/>
        <end position="69"/>
    </location>
</feature>